<name>A0ABU1ZRT1_9BURK</name>
<organism evidence="1 2">
    <name type="scientific">Rhodoferax saidenbachensis</name>
    <dbReference type="NCBI Taxonomy" id="1484693"/>
    <lineage>
        <taxon>Bacteria</taxon>
        <taxon>Pseudomonadati</taxon>
        <taxon>Pseudomonadota</taxon>
        <taxon>Betaproteobacteria</taxon>
        <taxon>Burkholderiales</taxon>
        <taxon>Comamonadaceae</taxon>
        <taxon>Rhodoferax</taxon>
    </lineage>
</organism>
<reference evidence="1 2" key="1">
    <citation type="submission" date="2023-07" db="EMBL/GenBank/DDBJ databases">
        <title>Sorghum-associated microbial communities from plants grown in Nebraska, USA.</title>
        <authorList>
            <person name="Schachtman D."/>
        </authorList>
    </citation>
    <scope>NUCLEOTIDE SEQUENCE [LARGE SCALE GENOMIC DNA]</scope>
    <source>
        <strain evidence="1 2">BE308</strain>
    </source>
</reference>
<dbReference type="EMBL" id="JAVDXO010000005">
    <property type="protein sequence ID" value="MDR7307261.1"/>
    <property type="molecule type" value="Genomic_DNA"/>
</dbReference>
<comment type="caution">
    <text evidence="1">The sequence shown here is derived from an EMBL/GenBank/DDBJ whole genome shotgun (WGS) entry which is preliminary data.</text>
</comment>
<evidence type="ECO:0000313" key="2">
    <source>
        <dbReference type="Proteomes" id="UP001268089"/>
    </source>
</evidence>
<gene>
    <name evidence="1" type="ORF">J2X15_002548</name>
</gene>
<keyword evidence="2" id="KW-1185">Reference proteome</keyword>
<dbReference type="Proteomes" id="UP001268089">
    <property type="component" value="Unassembled WGS sequence"/>
</dbReference>
<accession>A0ABU1ZRT1</accession>
<evidence type="ECO:0000313" key="1">
    <source>
        <dbReference type="EMBL" id="MDR7307261.1"/>
    </source>
</evidence>
<proteinExistence type="predicted"/>
<sequence>MILGLAADPATYANRWSKLVFQEAFRRLGVAVQIVNYPLARRTMMMDAGEIDIDGGRVHAYGEAHPNLVRVEEPFVEYSFGLYTANPVLRLHSLDDMRKFDWQVEYRRGILFCETILKPLLPVDRLSDISNEEQGINKLLAGRTDLYCDLDYPVRDVLSAPGFTGAARVRRVLGLGSIPIYLYMQRRHAELAQRLAETFKKMKAEGLIEAYQARVADEMGRPR</sequence>
<evidence type="ECO:0008006" key="3">
    <source>
        <dbReference type="Google" id="ProtNLM"/>
    </source>
</evidence>
<protein>
    <recommendedName>
        <fullName evidence="3">Solute-binding protein family 3/N-terminal domain-containing protein</fullName>
    </recommendedName>
</protein>
<dbReference type="SUPFAM" id="SSF53850">
    <property type="entry name" value="Periplasmic binding protein-like II"/>
    <property type="match status" value="1"/>
</dbReference>
<dbReference type="Gene3D" id="3.40.190.10">
    <property type="entry name" value="Periplasmic binding protein-like II"/>
    <property type="match status" value="2"/>
</dbReference>